<dbReference type="HOGENOM" id="CLU_164133_0_3_1"/>
<dbReference type="PROSITE" id="PS50279">
    <property type="entry name" value="BPTI_KUNITZ_2"/>
    <property type="match status" value="1"/>
</dbReference>
<accession>H0VFU7</accession>
<evidence type="ECO:0000256" key="1">
    <source>
        <dbReference type="ARBA" id="ARBA00023157"/>
    </source>
</evidence>
<dbReference type="EMBL" id="AAKN02039543">
    <property type="status" value="NOT_ANNOTATED_CDS"/>
    <property type="molecule type" value="Genomic_DNA"/>
</dbReference>
<keyword evidence="5" id="KW-1185">Reference proteome</keyword>
<dbReference type="InParanoid" id="H0VFU7"/>
<dbReference type="Gene3D" id="4.10.410.10">
    <property type="entry name" value="Pancreatic trypsin inhibitor Kunitz domain"/>
    <property type="match status" value="1"/>
</dbReference>
<feature type="domain" description="BPTI/Kunitz inhibitor" evidence="3">
    <location>
        <begin position="41"/>
        <end position="91"/>
    </location>
</feature>
<dbReference type="Ensembl" id="ENSCPOT00000010072.3">
    <property type="protein sequence ID" value="ENSCPOP00000008958.3"/>
    <property type="gene ID" value="ENSCPOG00000009982.4"/>
</dbReference>
<dbReference type="PRINTS" id="PR00759">
    <property type="entry name" value="BASICPTASE"/>
</dbReference>
<protein>
    <submittedName>
        <fullName evidence="4">Serine peptidase inhibitor, Kunitz type 4</fullName>
    </submittedName>
</protein>
<dbReference type="STRING" id="10141.ENSCPOP00000008958"/>
<dbReference type="GeneTree" id="ENSGT00390000004362"/>
<evidence type="ECO:0000256" key="2">
    <source>
        <dbReference type="SAM" id="SignalP"/>
    </source>
</evidence>
<gene>
    <name evidence="4" type="primary">SPINT4</name>
</gene>
<dbReference type="PROSITE" id="PS00280">
    <property type="entry name" value="BPTI_KUNITZ_1"/>
    <property type="match status" value="1"/>
</dbReference>
<dbReference type="eggNOG" id="KOG4295">
    <property type="taxonomic scope" value="Eukaryota"/>
</dbReference>
<dbReference type="InterPro" id="IPR002223">
    <property type="entry name" value="Kunitz_BPTI"/>
</dbReference>
<dbReference type="SUPFAM" id="SSF57362">
    <property type="entry name" value="BPTI-like"/>
    <property type="match status" value="1"/>
</dbReference>
<dbReference type="CDD" id="cd00109">
    <property type="entry name" value="Kunitz-type"/>
    <property type="match status" value="1"/>
</dbReference>
<dbReference type="PANTHER" id="PTHR47898:SF1">
    <property type="entry name" value="KUNITZ-TYPE PROTEASE INHIBITOR 4"/>
    <property type="match status" value="1"/>
</dbReference>
<feature type="chain" id="PRO_5011637042" evidence="2">
    <location>
        <begin position="25"/>
        <end position="97"/>
    </location>
</feature>
<reference evidence="5" key="1">
    <citation type="journal article" date="2011" name="Nature">
        <title>A high-resolution map of human evolutionary constraint using 29 mammals.</title>
        <authorList>
            <person name="Lindblad-Toh K."/>
            <person name="Garber M."/>
            <person name="Zuk O."/>
            <person name="Lin M.F."/>
            <person name="Parker B.J."/>
            <person name="Washietl S."/>
            <person name="Kheradpour P."/>
            <person name="Ernst J."/>
            <person name="Jordan G."/>
            <person name="Mauceli E."/>
            <person name="Ward L.D."/>
            <person name="Lowe C.B."/>
            <person name="Holloway A.K."/>
            <person name="Clamp M."/>
            <person name="Gnerre S."/>
            <person name="Alfoldi J."/>
            <person name="Beal K."/>
            <person name="Chang J."/>
            <person name="Clawson H."/>
            <person name="Cuff J."/>
            <person name="Di Palma F."/>
            <person name="Fitzgerald S."/>
            <person name="Flicek P."/>
            <person name="Guttman M."/>
            <person name="Hubisz M.J."/>
            <person name="Jaffe D.B."/>
            <person name="Jungreis I."/>
            <person name="Kent W.J."/>
            <person name="Kostka D."/>
            <person name="Lara M."/>
            <person name="Martins A.L."/>
            <person name="Massingham T."/>
            <person name="Moltke I."/>
            <person name="Raney B.J."/>
            <person name="Rasmussen M.D."/>
            <person name="Robinson J."/>
            <person name="Stark A."/>
            <person name="Vilella A.J."/>
            <person name="Wen J."/>
            <person name="Xie X."/>
            <person name="Zody M.C."/>
            <person name="Baldwin J."/>
            <person name="Bloom T."/>
            <person name="Chin C.W."/>
            <person name="Heiman D."/>
            <person name="Nicol R."/>
            <person name="Nusbaum C."/>
            <person name="Young S."/>
            <person name="Wilkinson J."/>
            <person name="Worley K.C."/>
            <person name="Kovar C.L."/>
            <person name="Muzny D.M."/>
            <person name="Gibbs R.A."/>
            <person name="Cree A."/>
            <person name="Dihn H.H."/>
            <person name="Fowler G."/>
            <person name="Jhangiani S."/>
            <person name="Joshi V."/>
            <person name="Lee S."/>
            <person name="Lewis L.R."/>
            <person name="Nazareth L.V."/>
            <person name="Okwuonu G."/>
            <person name="Santibanez J."/>
            <person name="Warren W.C."/>
            <person name="Mardis E.R."/>
            <person name="Weinstock G.M."/>
            <person name="Wilson R.K."/>
            <person name="Delehaunty K."/>
            <person name="Dooling D."/>
            <person name="Fronik C."/>
            <person name="Fulton L."/>
            <person name="Fulton B."/>
            <person name="Graves T."/>
            <person name="Minx P."/>
            <person name="Sodergren E."/>
            <person name="Birney E."/>
            <person name="Margulies E.H."/>
            <person name="Herrero J."/>
            <person name="Green E.D."/>
            <person name="Haussler D."/>
            <person name="Siepel A."/>
            <person name="Goldman N."/>
            <person name="Pollard K.S."/>
            <person name="Pedersen J.S."/>
            <person name="Lander E.S."/>
            <person name="Kellis M."/>
        </authorList>
    </citation>
    <scope>NUCLEOTIDE SEQUENCE [LARGE SCALE GENOMIC DNA]</scope>
    <source>
        <strain evidence="5">2N</strain>
    </source>
</reference>
<dbReference type="Proteomes" id="UP000005447">
    <property type="component" value="Unassembled WGS sequence"/>
</dbReference>
<dbReference type="InterPro" id="IPR020901">
    <property type="entry name" value="Prtase_inh_Kunz-CS"/>
</dbReference>
<name>H0VFU7_CAVPO</name>
<evidence type="ECO:0000313" key="4">
    <source>
        <dbReference type="Ensembl" id="ENSCPOP00000008958.3"/>
    </source>
</evidence>
<dbReference type="GO" id="GO:0004867">
    <property type="term" value="F:serine-type endopeptidase inhibitor activity"/>
    <property type="evidence" value="ECO:0007669"/>
    <property type="project" value="InterPro"/>
</dbReference>
<dbReference type="Bgee" id="ENSCPOG00000009982">
    <property type="expression patterns" value="Expressed in testis"/>
</dbReference>
<evidence type="ECO:0000259" key="3">
    <source>
        <dbReference type="PROSITE" id="PS50279"/>
    </source>
</evidence>
<dbReference type="InterPro" id="IPR036880">
    <property type="entry name" value="Kunitz_BPTI_sf"/>
</dbReference>
<organism evidence="4 5">
    <name type="scientific">Cavia porcellus</name>
    <name type="common">Guinea pig</name>
    <dbReference type="NCBI Taxonomy" id="10141"/>
    <lineage>
        <taxon>Eukaryota</taxon>
        <taxon>Metazoa</taxon>
        <taxon>Chordata</taxon>
        <taxon>Craniata</taxon>
        <taxon>Vertebrata</taxon>
        <taxon>Euteleostomi</taxon>
        <taxon>Mammalia</taxon>
        <taxon>Eutheria</taxon>
        <taxon>Euarchontoglires</taxon>
        <taxon>Glires</taxon>
        <taxon>Rodentia</taxon>
        <taxon>Hystricomorpha</taxon>
        <taxon>Caviidae</taxon>
        <taxon>Cavia</taxon>
    </lineage>
</organism>
<dbReference type="OMA" id="FKLKIEC"/>
<sequence length="97" mass="11217">MKPAKLGFLLWLFIFCLQTSPLLGGTVKIAERICGHLSDRCSWDMDRGSCFEVHFRYFYNKTSKHCESFLYTGCAGNLNNFKLKIECQVTCDSKYQI</sequence>
<dbReference type="VEuPathDB" id="HostDB:ENSCPOG00000009982"/>
<dbReference type="AlphaFoldDB" id="H0VFU7"/>
<reference evidence="4" key="2">
    <citation type="submission" date="2025-08" db="UniProtKB">
        <authorList>
            <consortium name="Ensembl"/>
        </authorList>
    </citation>
    <scope>IDENTIFICATION</scope>
    <source>
        <strain evidence="4">2N</strain>
    </source>
</reference>
<keyword evidence="1" id="KW-1015">Disulfide bond</keyword>
<dbReference type="Pfam" id="PF00014">
    <property type="entry name" value="Kunitz_BPTI"/>
    <property type="match status" value="1"/>
</dbReference>
<evidence type="ECO:0000313" key="5">
    <source>
        <dbReference type="Proteomes" id="UP000005447"/>
    </source>
</evidence>
<feature type="signal peptide" evidence="2">
    <location>
        <begin position="1"/>
        <end position="24"/>
    </location>
</feature>
<proteinExistence type="predicted"/>
<dbReference type="SMART" id="SM00131">
    <property type="entry name" value="KU"/>
    <property type="match status" value="1"/>
</dbReference>
<keyword evidence="2" id="KW-0732">Signal</keyword>
<dbReference type="InterPro" id="IPR042943">
    <property type="entry name" value="SPINT4"/>
</dbReference>
<dbReference type="PANTHER" id="PTHR47898">
    <property type="entry name" value="KUNITZ-TYPE PROTEASE INHIBITOR 4"/>
    <property type="match status" value="1"/>
</dbReference>
<reference evidence="4" key="3">
    <citation type="submission" date="2025-09" db="UniProtKB">
        <authorList>
            <consortium name="Ensembl"/>
        </authorList>
    </citation>
    <scope>IDENTIFICATION</scope>
    <source>
        <strain evidence="4">2N</strain>
    </source>
</reference>